<gene>
    <name evidence="1" type="primary">91</name>
    <name evidence="1" type="ORF">SEA_KISI_91</name>
</gene>
<dbReference type="EMBL" id="MK376955">
    <property type="protein sequence ID" value="QAU06509.1"/>
    <property type="molecule type" value="Genomic_DNA"/>
</dbReference>
<organism evidence="1 2">
    <name type="scientific">Mycobacterium phage KiSi</name>
    <dbReference type="NCBI Taxonomy" id="2507856"/>
    <lineage>
        <taxon>Viruses</taxon>
        <taxon>Duplodnaviria</taxon>
        <taxon>Heunggongvirae</taxon>
        <taxon>Uroviricota</taxon>
        <taxon>Caudoviricetes</taxon>
        <taxon>Weiservirinae</taxon>
        <taxon>Anayavirus</taxon>
        <taxon>Anayavirus kisi</taxon>
    </lineage>
</organism>
<sequence length="50" mass="5776">MSVTGVTEQQRRNLVDLVLKPLIERCEAEVQREKRERLAEVFGEPATGRH</sequence>
<evidence type="ECO:0000313" key="1">
    <source>
        <dbReference type="EMBL" id="QAU06509.1"/>
    </source>
</evidence>
<proteinExistence type="predicted"/>
<name>A0A410TBR3_9CAUD</name>
<keyword evidence="2" id="KW-1185">Reference proteome</keyword>
<dbReference type="RefSeq" id="YP_009953182.1">
    <property type="nucleotide sequence ID" value="NC_051619.1"/>
</dbReference>
<accession>A0A410TBR3</accession>
<protein>
    <submittedName>
        <fullName evidence="1">Uncharacterized protein</fullName>
    </submittedName>
</protein>
<reference evidence="1 2" key="1">
    <citation type="submission" date="2019-01" db="EMBL/GenBank/DDBJ databases">
        <authorList>
            <person name="Kinder M."/>
            <person name="Sitio E."/>
            <person name="Ackerson L."/>
            <person name="Anderson L."/>
            <person name="Cottrell A."/>
            <person name="Eggleston T."/>
            <person name="Kiefer A."/>
            <person name="Ukcamaj A."/>
            <person name="Vendrell P."/>
            <person name="Waytashek C."/>
            <person name="Yeo A."/>
            <person name="Braley A.B."/>
            <person name="Ettinger A.-S.H."/>
            <person name="Ettinger W.F."/>
            <person name="Anders K.R."/>
            <person name="Bradley K.W."/>
            <person name="Asai D.J."/>
            <person name="Bowman C.A."/>
            <person name="Russell D.A."/>
            <person name="Pope W.H."/>
            <person name="Jacobs-Sera D."/>
            <person name="Hendrix R.W."/>
            <person name="Hatfull G.F."/>
        </authorList>
    </citation>
    <scope>NUCLEOTIDE SEQUENCE [LARGE SCALE GENOMIC DNA]</scope>
</reference>
<dbReference type="Proteomes" id="UP000290331">
    <property type="component" value="Segment"/>
</dbReference>
<dbReference type="KEGG" id="vg:60324649"/>
<evidence type="ECO:0000313" key="2">
    <source>
        <dbReference type="Proteomes" id="UP000290331"/>
    </source>
</evidence>
<dbReference type="GeneID" id="60324649"/>